<feature type="region of interest" description="Disordered" evidence="1">
    <location>
        <begin position="652"/>
        <end position="774"/>
    </location>
</feature>
<feature type="compositionally biased region" description="Low complexity" evidence="1">
    <location>
        <begin position="626"/>
        <end position="636"/>
    </location>
</feature>
<reference evidence="2" key="1">
    <citation type="submission" date="2014-01" db="EMBL/GenBank/DDBJ databases">
        <title>The genome of the white-rot fungus Pycnoporus cinnabarinus: a basidiomycete model with a versatile arsenal for lignocellulosic biomass breakdown.</title>
        <authorList>
            <person name="Levasseur A."/>
            <person name="Lomascolo A."/>
            <person name="Ruiz-Duenas F.J."/>
            <person name="Uzan E."/>
            <person name="Piumi F."/>
            <person name="Kues U."/>
            <person name="Ram A.F.J."/>
            <person name="Murat C."/>
            <person name="Haon M."/>
            <person name="Benoit I."/>
            <person name="Arfi Y."/>
            <person name="Chevret D."/>
            <person name="Drula E."/>
            <person name="Kwon M.J."/>
            <person name="Gouret P."/>
            <person name="Lesage-Meessen L."/>
            <person name="Lombard V."/>
            <person name="Mariette J."/>
            <person name="Noirot C."/>
            <person name="Park J."/>
            <person name="Patyshakuliyeva A."/>
            <person name="Wieneger R.A.B."/>
            <person name="Wosten H.A.B."/>
            <person name="Martin F."/>
            <person name="Coutinho P.M."/>
            <person name="de Vries R."/>
            <person name="Martinez A.T."/>
            <person name="Klopp C."/>
            <person name="Pontarotti P."/>
            <person name="Henrissat B."/>
            <person name="Record E."/>
        </authorList>
    </citation>
    <scope>NUCLEOTIDE SEQUENCE [LARGE SCALE GENOMIC DNA]</scope>
    <source>
        <strain evidence="2">BRFM137</strain>
    </source>
</reference>
<protein>
    <submittedName>
        <fullName evidence="2">Uncharacterized protein</fullName>
    </submittedName>
</protein>
<feature type="compositionally biased region" description="Low complexity" evidence="1">
    <location>
        <begin position="1232"/>
        <end position="1249"/>
    </location>
</feature>
<dbReference type="HOGENOM" id="CLU_007953_0_0_1"/>
<comment type="caution">
    <text evidence="2">The sequence shown here is derived from an EMBL/GenBank/DDBJ whole genome shotgun (WGS) entry which is preliminary data.</text>
</comment>
<name>A0A060S4A4_PYCCI</name>
<evidence type="ECO:0000313" key="2">
    <source>
        <dbReference type="EMBL" id="CDO69016.1"/>
    </source>
</evidence>
<dbReference type="OrthoDB" id="3230904at2759"/>
<feature type="compositionally biased region" description="Acidic residues" evidence="1">
    <location>
        <begin position="496"/>
        <end position="506"/>
    </location>
</feature>
<feature type="compositionally biased region" description="Basic and acidic residues" evidence="1">
    <location>
        <begin position="400"/>
        <end position="414"/>
    </location>
</feature>
<feature type="compositionally biased region" description="Low complexity" evidence="1">
    <location>
        <begin position="828"/>
        <end position="851"/>
    </location>
</feature>
<feature type="compositionally biased region" description="Low complexity" evidence="1">
    <location>
        <begin position="681"/>
        <end position="706"/>
    </location>
</feature>
<dbReference type="OMA" id="KEPAHNT"/>
<feature type="compositionally biased region" description="Polar residues" evidence="1">
    <location>
        <begin position="130"/>
        <end position="139"/>
    </location>
</feature>
<feature type="compositionally biased region" description="Polar residues" evidence="1">
    <location>
        <begin position="1057"/>
        <end position="1085"/>
    </location>
</feature>
<feature type="compositionally biased region" description="Basic and acidic residues" evidence="1">
    <location>
        <begin position="425"/>
        <end position="444"/>
    </location>
</feature>
<proteinExistence type="predicted"/>
<dbReference type="EMBL" id="CCBP010000032">
    <property type="protein sequence ID" value="CDO69016.1"/>
    <property type="molecule type" value="Genomic_DNA"/>
</dbReference>
<feature type="compositionally biased region" description="Polar residues" evidence="1">
    <location>
        <begin position="894"/>
        <end position="922"/>
    </location>
</feature>
<feature type="region of interest" description="Disordered" evidence="1">
    <location>
        <begin position="1"/>
        <end position="27"/>
    </location>
</feature>
<feature type="region of interest" description="Disordered" evidence="1">
    <location>
        <begin position="339"/>
        <end position="636"/>
    </location>
</feature>
<evidence type="ECO:0000313" key="3">
    <source>
        <dbReference type="Proteomes" id="UP000029665"/>
    </source>
</evidence>
<feature type="compositionally biased region" description="Basic and acidic residues" evidence="1">
    <location>
        <begin position="1030"/>
        <end position="1042"/>
    </location>
</feature>
<feature type="region of interest" description="Disordered" evidence="1">
    <location>
        <begin position="157"/>
        <end position="312"/>
    </location>
</feature>
<feature type="compositionally biased region" description="Low complexity" evidence="1">
    <location>
        <begin position="656"/>
        <end position="669"/>
    </location>
</feature>
<organism evidence="2 3">
    <name type="scientific">Pycnoporus cinnabarinus</name>
    <name type="common">Cinnabar-red polypore</name>
    <name type="synonym">Trametes cinnabarina</name>
    <dbReference type="NCBI Taxonomy" id="5643"/>
    <lineage>
        <taxon>Eukaryota</taxon>
        <taxon>Fungi</taxon>
        <taxon>Dikarya</taxon>
        <taxon>Basidiomycota</taxon>
        <taxon>Agaricomycotina</taxon>
        <taxon>Agaricomycetes</taxon>
        <taxon>Polyporales</taxon>
        <taxon>Polyporaceae</taxon>
        <taxon>Trametes</taxon>
    </lineage>
</organism>
<feature type="compositionally biased region" description="Polar residues" evidence="1">
    <location>
        <begin position="157"/>
        <end position="174"/>
    </location>
</feature>
<dbReference type="Proteomes" id="UP000029665">
    <property type="component" value="Unassembled WGS sequence"/>
</dbReference>
<feature type="compositionally biased region" description="Basic and acidic residues" evidence="1">
    <location>
        <begin position="360"/>
        <end position="380"/>
    </location>
</feature>
<feature type="compositionally biased region" description="Basic and acidic residues" evidence="1">
    <location>
        <begin position="507"/>
        <end position="520"/>
    </location>
</feature>
<keyword evidence="3" id="KW-1185">Reference proteome</keyword>
<feature type="compositionally biased region" description="Pro residues" evidence="1">
    <location>
        <begin position="818"/>
        <end position="827"/>
    </location>
</feature>
<feature type="compositionally biased region" description="Polar residues" evidence="1">
    <location>
        <begin position="1191"/>
        <end position="1200"/>
    </location>
</feature>
<sequence length="1289" mass="132881">MPPSLSARDSPRNLHGRRRTARGQIARSGSLFGTLKNLVTAPLAWLSSQDDFEDTPGKRRRTARVIERDEDSDEEDRPTVKRKRVDSPEASPTPLSQPTRPTRGYLDVPEELIPKQSAPRQRLTAPAGNFRSSSFTPSLSVPGMQEAHFARRTASPTIGASFSQPAAIQRTQSMDPPAYRAISLSRDVSMEGGLTGSATRDVTMSPTRQTPFKLRSRSSLTPQPSGQSFGPNPQSKGRDASEPPPLAALMSNPVFLKPPPQLQQSQPEQPVTTLGSLAESKGHTGRTPMRQYSGLFLGARPGSTAESRSTPFLTPVNAAEKALHDLDVYKTPLLPSRLRGSQTIPDMFKPKKLHAPVLMRSEREHKPRLGTSEKLKDREQANAARPYAGRSSMKKMLAKRKMEEEEELKRERASAIETDQDEEASERQKVDGKASERERVDNKIPDATLPPPEPAPPVRPIGGREQSSLRVGRTRVGRNHIERPVSKGRNRFSAAFDDDEGDDTMLDESREQKVAGEPKKLPILFESPKGFSFAQEKPPIAQDANAKEPPIPALPFSLTKSSAPSAPPSAPATQSFSFGEPPKVSQPEPASPSKPEAVAAAPATSLFPPVPSISLVPPSPAPPKPESGSTTTGIASSIPNFFANSSIFSKPGVNIAPPASAPVAPSTSSDAHEDKTKSDSDTPQTSSTPAPFSFGGSGSSSLFGNSAQISTQETEAAKEEPKPAASSLFGTGSSGTPFSFGNTGASAAPSTSTPSLFTSSSSSEPKDGTTIPSASSFFASRFALPAPEERKMTPSTGALVPASSATSSPFSFGAPAKPTEPPAPSPSPFSFGASSASPASAPSSTPAPFTFGAPKTELPKEPENKPLFGAAAEPPKPSLFGAPAPTPSPFGGSQPASASTDTAPKSPFTFGQPTQTASSGSTIEAPKPIFPSSSSGGSGGFTFGTSTASTPPAPATPAKSPFSFGAAPATSAANSTTESKPAFSFGAPSPAPPVSAPTSLFGGPSTGSNGTDASNKPFSFGAPPRAATPPKEENEMRMEESPTRNGGMEMNGHEQPKPSTGFTFGAPSGSSGISPFGQPSQSAAPSFSFGAKTDPKQESKPAAPFSFGTSTSSGGGFGFGQKPAESVQSPISPAPFGSSMPFGQSSTTPAPSAPAFSFGAPSAPSGGFGQPTSSTPASPSTFGQPAPFSFGTPTSATAPSNPFAFGSQPASPATGNAGLPQPPGSSGGPGFSFGQPSPATAQSPASPFGAAPPAPGGVSFTIGAAAPQPQGTSGARAIKKLPTRRGGRR</sequence>
<feature type="compositionally biased region" description="Basic and acidic residues" evidence="1">
    <location>
        <begin position="670"/>
        <end position="680"/>
    </location>
</feature>
<feature type="compositionally biased region" description="Low complexity" evidence="1">
    <location>
        <begin position="723"/>
        <end position="763"/>
    </location>
</feature>
<feature type="compositionally biased region" description="Polar residues" evidence="1">
    <location>
        <begin position="196"/>
        <end position="210"/>
    </location>
</feature>
<feature type="compositionally biased region" description="Pro residues" evidence="1">
    <location>
        <begin position="448"/>
        <end position="459"/>
    </location>
</feature>
<feature type="compositionally biased region" description="Low complexity" evidence="1">
    <location>
        <begin position="943"/>
        <end position="988"/>
    </location>
</feature>
<evidence type="ECO:0000256" key="1">
    <source>
        <dbReference type="SAM" id="MobiDB-lite"/>
    </source>
</evidence>
<gene>
    <name evidence="2" type="ORF">BN946_scf184834.g23</name>
</gene>
<feature type="compositionally biased region" description="Polar residues" evidence="1">
    <location>
        <begin position="1006"/>
        <end position="1017"/>
    </location>
</feature>
<feature type="compositionally biased region" description="Basic residues" evidence="1">
    <location>
        <begin position="1277"/>
        <end position="1289"/>
    </location>
</feature>
<dbReference type="STRING" id="5643.A0A060S4A4"/>
<feature type="compositionally biased region" description="Low complexity" evidence="1">
    <location>
        <begin position="801"/>
        <end position="817"/>
    </location>
</feature>
<accession>A0A060S4A4</accession>
<feature type="compositionally biased region" description="Polar residues" evidence="1">
    <location>
        <begin position="217"/>
        <end position="235"/>
    </location>
</feature>
<feature type="region of interest" description="Disordered" evidence="1">
    <location>
        <begin position="788"/>
        <end position="1289"/>
    </location>
</feature>
<feature type="compositionally biased region" description="Low complexity" evidence="1">
    <location>
        <begin position="1143"/>
        <end position="1181"/>
    </location>
</feature>
<feature type="region of interest" description="Disordered" evidence="1">
    <location>
        <begin position="43"/>
        <end position="141"/>
    </location>
</feature>